<gene>
    <name evidence="6" type="ORF">SAMN05421867_103180</name>
</gene>
<dbReference type="AlphaFoldDB" id="A0A1I0WSZ0"/>
<organism evidence="6 7">
    <name type="scientific">Cellulomonas marina</name>
    <dbReference type="NCBI Taxonomy" id="988821"/>
    <lineage>
        <taxon>Bacteria</taxon>
        <taxon>Bacillati</taxon>
        <taxon>Actinomycetota</taxon>
        <taxon>Actinomycetes</taxon>
        <taxon>Micrococcales</taxon>
        <taxon>Cellulomonadaceae</taxon>
        <taxon>Cellulomonas</taxon>
    </lineage>
</organism>
<dbReference type="InterPro" id="IPR050204">
    <property type="entry name" value="AraC_XylS_family_regulators"/>
</dbReference>
<accession>A0A1I0WSZ0</accession>
<dbReference type="Proteomes" id="UP000199012">
    <property type="component" value="Unassembled WGS sequence"/>
</dbReference>
<keyword evidence="1" id="KW-0805">Transcription regulation</keyword>
<dbReference type="InterPro" id="IPR046532">
    <property type="entry name" value="DUF6597"/>
</dbReference>
<keyword evidence="3" id="KW-0804">Transcription</keyword>
<dbReference type="GO" id="GO:0043565">
    <property type="term" value="F:sequence-specific DNA binding"/>
    <property type="evidence" value="ECO:0007669"/>
    <property type="project" value="InterPro"/>
</dbReference>
<dbReference type="InterPro" id="IPR009057">
    <property type="entry name" value="Homeodomain-like_sf"/>
</dbReference>
<dbReference type="SMART" id="SM00342">
    <property type="entry name" value="HTH_ARAC"/>
    <property type="match status" value="1"/>
</dbReference>
<dbReference type="PANTHER" id="PTHR46796">
    <property type="entry name" value="HTH-TYPE TRANSCRIPTIONAL ACTIVATOR RHAS-RELATED"/>
    <property type="match status" value="1"/>
</dbReference>
<dbReference type="SUPFAM" id="SSF46689">
    <property type="entry name" value="Homeodomain-like"/>
    <property type="match status" value="1"/>
</dbReference>
<dbReference type="RefSeq" id="WP_139224300.1">
    <property type="nucleotide sequence ID" value="NZ_BONM01000002.1"/>
</dbReference>
<dbReference type="PROSITE" id="PS01124">
    <property type="entry name" value="HTH_ARAC_FAMILY_2"/>
    <property type="match status" value="1"/>
</dbReference>
<keyword evidence="7" id="KW-1185">Reference proteome</keyword>
<evidence type="ECO:0000256" key="4">
    <source>
        <dbReference type="SAM" id="MobiDB-lite"/>
    </source>
</evidence>
<dbReference type="GO" id="GO:0003700">
    <property type="term" value="F:DNA-binding transcription factor activity"/>
    <property type="evidence" value="ECO:0007669"/>
    <property type="project" value="InterPro"/>
</dbReference>
<dbReference type="STRING" id="988821.SAMN05421867_103180"/>
<evidence type="ECO:0000313" key="6">
    <source>
        <dbReference type="EMBL" id="SFA91270.1"/>
    </source>
</evidence>
<dbReference type="Gene3D" id="1.10.10.60">
    <property type="entry name" value="Homeodomain-like"/>
    <property type="match status" value="1"/>
</dbReference>
<dbReference type="EMBL" id="FOKA01000003">
    <property type="protein sequence ID" value="SFA91270.1"/>
    <property type="molecule type" value="Genomic_DNA"/>
</dbReference>
<evidence type="ECO:0000256" key="3">
    <source>
        <dbReference type="ARBA" id="ARBA00023163"/>
    </source>
</evidence>
<protein>
    <submittedName>
        <fullName evidence="6">AraC-type DNA-binding protein</fullName>
    </submittedName>
</protein>
<keyword evidence="2 6" id="KW-0238">DNA-binding</keyword>
<sequence>MPADPPLPPVPSRDDTRGIVDPPAMRAVATLERYPPGPVLEGLVDWFWAVRWELPPEAVHVQRVLTHPASHLSVGTVDRAGRVLDPAGARVYGVRSRLDERRLVGTGWTVAAKTSGGLAALTGRPAHTLRDAEVPLDEVLGPVLGPVPRAVTAGAAPDAPDGSAVGRLVADAGDEAARVDALRTLLERVVAARPAAVLAQARAVTAVAALAERDREVLRVETLAAAAGTGVRTLLRLFAEHLGVSPAWVVRRWRIVEAADRAGRGEVVAWADLAAELGYADQAHLVRDFRAHLGTTPAAYARSVAAPATT</sequence>
<name>A0A1I0WSZ0_9CELL</name>
<proteinExistence type="predicted"/>
<dbReference type="PANTHER" id="PTHR46796:SF15">
    <property type="entry name" value="BLL1074 PROTEIN"/>
    <property type="match status" value="1"/>
</dbReference>
<evidence type="ECO:0000256" key="1">
    <source>
        <dbReference type="ARBA" id="ARBA00023015"/>
    </source>
</evidence>
<feature type="compositionally biased region" description="Pro residues" evidence="4">
    <location>
        <begin position="1"/>
        <end position="11"/>
    </location>
</feature>
<dbReference type="Pfam" id="PF12833">
    <property type="entry name" value="HTH_18"/>
    <property type="match status" value="1"/>
</dbReference>
<evidence type="ECO:0000259" key="5">
    <source>
        <dbReference type="PROSITE" id="PS01124"/>
    </source>
</evidence>
<feature type="region of interest" description="Disordered" evidence="4">
    <location>
        <begin position="1"/>
        <end position="20"/>
    </location>
</feature>
<feature type="domain" description="HTH araC/xylS-type" evidence="5">
    <location>
        <begin position="201"/>
        <end position="303"/>
    </location>
</feature>
<dbReference type="InterPro" id="IPR018060">
    <property type="entry name" value="HTH_AraC"/>
</dbReference>
<evidence type="ECO:0000256" key="2">
    <source>
        <dbReference type="ARBA" id="ARBA00023125"/>
    </source>
</evidence>
<evidence type="ECO:0000313" key="7">
    <source>
        <dbReference type="Proteomes" id="UP000199012"/>
    </source>
</evidence>
<reference evidence="6 7" key="1">
    <citation type="submission" date="2016-10" db="EMBL/GenBank/DDBJ databases">
        <authorList>
            <person name="de Groot N.N."/>
        </authorList>
    </citation>
    <scope>NUCLEOTIDE SEQUENCE [LARGE SCALE GENOMIC DNA]</scope>
    <source>
        <strain evidence="6 7">CGMCC 4.6945</strain>
    </source>
</reference>
<dbReference type="Pfam" id="PF20240">
    <property type="entry name" value="DUF6597"/>
    <property type="match status" value="1"/>
</dbReference>
<dbReference type="OrthoDB" id="2559672at2"/>